<dbReference type="GO" id="GO:0022857">
    <property type="term" value="F:transmembrane transporter activity"/>
    <property type="evidence" value="ECO:0007669"/>
    <property type="project" value="InterPro"/>
</dbReference>
<evidence type="ECO:0000256" key="3">
    <source>
        <dbReference type="ARBA" id="ARBA00022692"/>
    </source>
</evidence>
<reference evidence="8" key="1">
    <citation type="journal article" date="2014" name="Nat. Genet.">
        <title>A reference genome for common bean and genome-wide analysis of dual domestications.</title>
        <authorList>
            <person name="Schmutz J."/>
            <person name="McClean P.E."/>
            <person name="Mamidi S."/>
            <person name="Wu G.A."/>
            <person name="Cannon S.B."/>
            <person name="Grimwood J."/>
            <person name="Jenkins J."/>
            <person name="Shu S."/>
            <person name="Song Q."/>
            <person name="Chavarro C."/>
            <person name="Torres-Torres M."/>
            <person name="Geffroy V."/>
            <person name="Moghaddam S.M."/>
            <person name="Gao D."/>
            <person name="Abernathy B."/>
            <person name="Barry K."/>
            <person name="Blair M."/>
            <person name="Brick M.A."/>
            <person name="Chovatia M."/>
            <person name="Gepts P."/>
            <person name="Goodstein D.M."/>
            <person name="Gonzales M."/>
            <person name="Hellsten U."/>
            <person name="Hyten D.L."/>
            <person name="Jia G."/>
            <person name="Kelly J.D."/>
            <person name="Kudrna D."/>
            <person name="Lee R."/>
            <person name="Richard M.M."/>
            <person name="Miklas P.N."/>
            <person name="Osorno J.M."/>
            <person name="Rodrigues J."/>
            <person name="Thareau V."/>
            <person name="Urrea C.A."/>
            <person name="Wang M."/>
            <person name="Yu Y."/>
            <person name="Zhang M."/>
            <person name="Wing R.A."/>
            <person name="Cregan P.B."/>
            <person name="Rokhsar D.S."/>
            <person name="Jackson S.A."/>
        </authorList>
    </citation>
    <scope>NUCLEOTIDE SEQUENCE [LARGE SCALE GENOMIC DNA]</scope>
    <source>
        <strain evidence="8">cv. G19833</strain>
    </source>
</reference>
<dbReference type="Gene3D" id="1.20.1250.20">
    <property type="entry name" value="MFS general substrate transporter like domains"/>
    <property type="match status" value="1"/>
</dbReference>
<dbReference type="InterPro" id="IPR000109">
    <property type="entry name" value="POT_fam"/>
</dbReference>
<feature type="transmembrane region" description="Helical" evidence="6">
    <location>
        <begin position="379"/>
        <end position="399"/>
    </location>
</feature>
<keyword evidence="8" id="KW-1185">Reference proteome</keyword>
<feature type="transmembrane region" description="Helical" evidence="6">
    <location>
        <begin position="222"/>
        <end position="244"/>
    </location>
</feature>
<dbReference type="SMR" id="V7D1B9"/>
<keyword evidence="5 6" id="KW-0472">Membrane</keyword>
<comment type="subcellular location">
    <subcellularLocation>
        <location evidence="1">Membrane</location>
        <topology evidence="1">Multi-pass membrane protein</topology>
    </subcellularLocation>
</comment>
<evidence type="ECO:0000256" key="4">
    <source>
        <dbReference type="ARBA" id="ARBA00022989"/>
    </source>
</evidence>
<dbReference type="Proteomes" id="UP000000226">
    <property type="component" value="Chromosome 1"/>
</dbReference>
<feature type="transmembrane region" description="Helical" evidence="6">
    <location>
        <begin position="419"/>
        <end position="439"/>
    </location>
</feature>
<feature type="transmembrane region" description="Helical" evidence="6">
    <location>
        <begin position="502"/>
        <end position="527"/>
    </location>
</feature>
<feature type="transmembrane region" description="Helical" evidence="6">
    <location>
        <begin position="459"/>
        <end position="481"/>
    </location>
</feature>
<name>V7D1B9_PHAVU</name>
<dbReference type="Gramene" id="ESW35473">
    <property type="protein sequence ID" value="ESW35473"/>
    <property type="gene ID" value="PHAVU_001G237500g"/>
</dbReference>
<feature type="transmembrane region" description="Helical" evidence="6">
    <location>
        <begin position="45"/>
        <end position="66"/>
    </location>
</feature>
<dbReference type="AlphaFoldDB" id="V7D1B9"/>
<feature type="transmembrane region" description="Helical" evidence="6">
    <location>
        <begin position="193"/>
        <end position="216"/>
    </location>
</feature>
<accession>V7D1B9</accession>
<dbReference type="eggNOG" id="KOG1237">
    <property type="taxonomic scope" value="Eukaryota"/>
</dbReference>
<dbReference type="EMBL" id="CM002288">
    <property type="protein sequence ID" value="ESW35473.1"/>
    <property type="molecule type" value="Genomic_DNA"/>
</dbReference>
<dbReference type="SUPFAM" id="SSF103473">
    <property type="entry name" value="MFS general substrate transporter"/>
    <property type="match status" value="1"/>
</dbReference>
<feature type="transmembrane region" description="Helical" evidence="6">
    <location>
        <begin position="337"/>
        <end position="359"/>
    </location>
</feature>
<feature type="transmembrane region" description="Helical" evidence="6">
    <location>
        <begin position="86"/>
        <end position="105"/>
    </location>
</feature>
<evidence type="ECO:0000256" key="2">
    <source>
        <dbReference type="ARBA" id="ARBA00005982"/>
    </source>
</evidence>
<feature type="transmembrane region" description="Helical" evidence="6">
    <location>
        <begin position="152"/>
        <end position="172"/>
    </location>
</feature>
<protein>
    <recommendedName>
        <fullName evidence="9">Major facilitator superfamily (MFS) profile domain-containing protein</fullName>
    </recommendedName>
</protein>
<evidence type="ECO:0000313" key="7">
    <source>
        <dbReference type="EMBL" id="ESW35473.1"/>
    </source>
</evidence>
<dbReference type="GO" id="GO:0016020">
    <property type="term" value="C:membrane"/>
    <property type="evidence" value="ECO:0007669"/>
    <property type="project" value="UniProtKB-SubCell"/>
</dbReference>
<dbReference type="Pfam" id="PF00854">
    <property type="entry name" value="PTR2"/>
    <property type="match status" value="1"/>
</dbReference>
<keyword evidence="4 6" id="KW-1133">Transmembrane helix</keyword>
<evidence type="ECO:0000256" key="6">
    <source>
        <dbReference type="SAM" id="Phobius"/>
    </source>
</evidence>
<sequence length="591" mass="65865">MEQEMKRKGGESEEIEDQTWVREACVDYKGRVPLRAATGAGKASLFVLAIAVTERIIFFGLSSNLIMYFTRVIHQDLKTATNNVNYWRGATTLMPLIGGFVGDVYTGGFRMVILSSILYLTGLSMLTMSQFIPILKPFKNETSDEPSKVHEAVFFVALYSIALGIGGFRPCLQSFGADQFDDDHLEERKKKMSFFNWWNLILSFALLLGTTVVVYVQDFVSWGVACLAFTIFLALTVIAFYVGMPFYRYKMRPKQNPFVAIIQVLIAAIRKRNLSCPSNPALLFEVPESQNSQGRLLSHTNSLRFLDKAAIVEEKNTEEKDSPWKLATVTRVEETKLILNAVPVWLTSLLIGACIAYGTTLYVKQAASMNLKINDSFKVPPASMLSLTAFSTLVSVPIYDRIVPILRKVTGNERGISILRRIGIGLALLTIDMVVAALVETKRLRMVGHEVLTRGGTKPVTMHVMWLIPQYSILGIGNSFYLTGLQEYFYHHVPDSMKSLGVALYLSGIGAGFFLSTFIINIVAYVTEINGKGWIAKDVNSSRLDKFYGLVAGLNVLNLCIFELLARRESYKTRKATEIDGSNSDGVETLP</sequence>
<feature type="transmembrane region" description="Helical" evidence="6">
    <location>
        <begin position="547"/>
        <end position="566"/>
    </location>
</feature>
<comment type="similarity">
    <text evidence="2">Belongs to the major facilitator superfamily. Proton-dependent oligopeptide transporter (POT/PTR) (TC 2.A.17) family.</text>
</comment>
<gene>
    <name evidence="7" type="ORF">PHAVU_001G237500g</name>
</gene>
<evidence type="ECO:0008006" key="9">
    <source>
        <dbReference type="Google" id="ProtNLM"/>
    </source>
</evidence>
<evidence type="ECO:0000256" key="5">
    <source>
        <dbReference type="ARBA" id="ARBA00023136"/>
    </source>
</evidence>
<dbReference type="OrthoDB" id="8904098at2759"/>
<evidence type="ECO:0000256" key="1">
    <source>
        <dbReference type="ARBA" id="ARBA00004141"/>
    </source>
</evidence>
<proteinExistence type="inferred from homology"/>
<organism evidence="7 8">
    <name type="scientific">Phaseolus vulgaris</name>
    <name type="common">Kidney bean</name>
    <name type="synonym">French bean</name>
    <dbReference type="NCBI Taxonomy" id="3885"/>
    <lineage>
        <taxon>Eukaryota</taxon>
        <taxon>Viridiplantae</taxon>
        <taxon>Streptophyta</taxon>
        <taxon>Embryophyta</taxon>
        <taxon>Tracheophyta</taxon>
        <taxon>Spermatophyta</taxon>
        <taxon>Magnoliopsida</taxon>
        <taxon>eudicotyledons</taxon>
        <taxon>Gunneridae</taxon>
        <taxon>Pentapetalae</taxon>
        <taxon>rosids</taxon>
        <taxon>fabids</taxon>
        <taxon>Fabales</taxon>
        <taxon>Fabaceae</taxon>
        <taxon>Papilionoideae</taxon>
        <taxon>50 kb inversion clade</taxon>
        <taxon>NPAAA clade</taxon>
        <taxon>indigoferoid/millettioid clade</taxon>
        <taxon>Phaseoleae</taxon>
        <taxon>Phaseolus</taxon>
    </lineage>
</organism>
<dbReference type="InterPro" id="IPR036259">
    <property type="entry name" value="MFS_trans_sf"/>
</dbReference>
<dbReference type="PANTHER" id="PTHR11654">
    <property type="entry name" value="OLIGOPEPTIDE TRANSPORTER-RELATED"/>
    <property type="match status" value="1"/>
</dbReference>
<dbReference type="OMA" id="NYWRGAT"/>
<keyword evidence="3 6" id="KW-0812">Transmembrane</keyword>
<evidence type="ECO:0000313" key="8">
    <source>
        <dbReference type="Proteomes" id="UP000000226"/>
    </source>
</evidence>
<feature type="transmembrane region" description="Helical" evidence="6">
    <location>
        <begin position="112"/>
        <end position="132"/>
    </location>
</feature>